<dbReference type="CDD" id="cd09603">
    <property type="entry name" value="M1_APN_like"/>
    <property type="match status" value="1"/>
</dbReference>
<protein>
    <submittedName>
        <fullName evidence="3">Uncharacterized protein</fullName>
    </submittedName>
</protein>
<gene>
    <name evidence="3" type="ORF">GXP67_15130</name>
</gene>
<dbReference type="InterPro" id="IPR045357">
    <property type="entry name" value="Aminopeptidase_N-like_N"/>
</dbReference>
<accession>A0A6C0GIY1</accession>
<dbReference type="GO" id="GO:0005737">
    <property type="term" value="C:cytoplasm"/>
    <property type="evidence" value="ECO:0007669"/>
    <property type="project" value="TreeGrafter"/>
</dbReference>
<dbReference type="GO" id="GO:0070006">
    <property type="term" value="F:metalloaminopeptidase activity"/>
    <property type="evidence" value="ECO:0007669"/>
    <property type="project" value="TreeGrafter"/>
</dbReference>
<dbReference type="Pfam" id="PF01433">
    <property type="entry name" value="Peptidase_M1"/>
    <property type="match status" value="1"/>
</dbReference>
<feature type="domain" description="Aminopeptidase N-like N-terminal" evidence="2">
    <location>
        <begin position="470"/>
        <end position="640"/>
    </location>
</feature>
<dbReference type="Gene3D" id="1.10.390.10">
    <property type="entry name" value="Neutral Protease Domain 2"/>
    <property type="match status" value="1"/>
</dbReference>
<dbReference type="SUPFAM" id="SSF55486">
    <property type="entry name" value="Metalloproteases ('zincins'), catalytic domain"/>
    <property type="match status" value="1"/>
</dbReference>
<dbReference type="SUPFAM" id="SSF63737">
    <property type="entry name" value="Leukotriene A4 hydrolase N-terminal domain"/>
    <property type="match status" value="1"/>
</dbReference>
<dbReference type="Proteomes" id="UP000480178">
    <property type="component" value="Chromosome"/>
</dbReference>
<dbReference type="GO" id="GO:0008270">
    <property type="term" value="F:zinc ion binding"/>
    <property type="evidence" value="ECO:0007669"/>
    <property type="project" value="InterPro"/>
</dbReference>
<dbReference type="EMBL" id="CP048222">
    <property type="protein sequence ID" value="QHT67877.1"/>
    <property type="molecule type" value="Genomic_DNA"/>
</dbReference>
<evidence type="ECO:0000259" key="1">
    <source>
        <dbReference type="Pfam" id="PF01433"/>
    </source>
</evidence>
<keyword evidence="4" id="KW-1185">Reference proteome</keyword>
<dbReference type="Pfam" id="PF17900">
    <property type="entry name" value="Peptidase_M1_N"/>
    <property type="match status" value="1"/>
</dbReference>
<name>A0A6C0GIY1_9BACT</name>
<dbReference type="Gene3D" id="2.60.40.1120">
    <property type="entry name" value="Carboxypeptidase-like, regulatory domain"/>
    <property type="match status" value="1"/>
</dbReference>
<dbReference type="InterPro" id="IPR014782">
    <property type="entry name" value="Peptidase_M1_dom"/>
</dbReference>
<dbReference type="RefSeq" id="WP_162443899.1">
    <property type="nucleotide sequence ID" value="NZ_CP048222.1"/>
</dbReference>
<dbReference type="GO" id="GO:0005615">
    <property type="term" value="C:extracellular space"/>
    <property type="evidence" value="ECO:0007669"/>
    <property type="project" value="TreeGrafter"/>
</dbReference>
<evidence type="ECO:0000313" key="4">
    <source>
        <dbReference type="Proteomes" id="UP000480178"/>
    </source>
</evidence>
<dbReference type="SUPFAM" id="SSF49464">
    <property type="entry name" value="Carboxypeptidase regulatory domain-like"/>
    <property type="match status" value="1"/>
</dbReference>
<dbReference type="GO" id="GO:0016020">
    <property type="term" value="C:membrane"/>
    <property type="evidence" value="ECO:0007669"/>
    <property type="project" value="TreeGrafter"/>
</dbReference>
<dbReference type="AlphaFoldDB" id="A0A6C0GIY1"/>
<evidence type="ECO:0000259" key="2">
    <source>
        <dbReference type="Pfam" id="PF17900"/>
    </source>
</evidence>
<organism evidence="3 4">
    <name type="scientific">Rhodocytophaga rosea</name>
    <dbReference type="NCBI Taxonomy" id="2704465"/>
    <lineage>
        <taxon>Bacteria</taxon>
        <taxon>Pseudomonadati</taxon>
        <taxon>Bacteroidota</taxon>
        <taxon>Cytophagia</taxon>
        <taxon>Cytophagales</taxon>
        <taxon>Rhodocytophagaceae</taxon>
        <taxon>Rhodocytophaga</taxon>
    </lineage>
</organism>
<dbReference type="InterPro" id="IPR027268">
    <property type="entry name" value="Peptidase_M4/M1_CTD_sf"/>
</dbReference>
<dbReference type="InterPro" id="IPR008969">
    <property type="entry name" value="CarboxyPept-like_regulatory"/>
</dbReference>
<dbReference type="PANTHER" id="PTHR11533">
    <property type="entry name" value="PROTEASE M1 ZINC METALLOPROTEASE"/>
    <property type="match status" value="1"/>
</dbReference>
<dbReference type="Pfam" id="PF13715">
    <property type="entry name" value="CarbopepD_reg_2"/>
    <property type="match status" value="1"/>
</dbReference>
<dbReference type="GO" id="GO:0042277">
    <property type="term" value="F:peptide binding"/>
    <property type="evidence" value="ECO:0007669"/>
    <property type="project" value="TreeGrafter"/>
</dbReference>
<sequence length="969" mass="111391">MSNSFKFIIALYTFTVFLGNPVFAQESYLTISGKIIDKETSQPVPFANVGVSGKSIGTVSNQQGEFIFKIPSAYKQDSLKVSIVGYQSYTKAIINIPDKFLIIPLQVATIELNEVQVKAKGKTGLDIFKEAIAAMPSNYDTSAFQMMAFYREDTRLEDFQITFVESVLEVNRPSVATSESSNDQIKTIKERRKKIDHSKDLRFYLMLTLGSGARNSLRSGDFRPNAAKHKRSILNSRNFKHYDFKVNSIISDGEQKIYVIQLGPKKKNGKAYLQGKMYVDVESLAFTKWELEYTQKGLDMENSRNALLKSVMGMVTKSSIKFTDFKESYRMDQYQGKWYLKDVQRHFEARVNSKSRNMENAKWQTDLLVAVTDIKRMQDSVMVKEIVYTSHDSLSQKVKNDEFWGDLNIIQSAASDTSGIFEEKVDTTQIKATSKSTQLKYSNRDNGFTRADTLRGKLTPLRTCYDVTFYDLDVKVDIDNKFISGSNIIRYQVMEPFTKLQVDLYANMQIHKVLYKGKELPYTREFNAVFIDLPEKQAVNSQQEIKIEYSGKPQEPNFAIPMNGGFLWSKDKDGNPWVQAVCQGSGASLWFPNKDHLSDEPDSVRIAVTVPTGLMNISNGRLRKTTKLPGNQTRYEWFVSYPINNYNVTLNIGKYAHLQDLYITTDTLTIDFYVMPYNLEKGKVIFDRIKPMLAMLENAYGKYPFPRDGFTLMESLYPMEHQSAVSFGKLPDGDLLDSLQAPMGLVLHEVAHEWWGNNISCKDIADMWIHEAFATYSEGLQVKASFGEQMELDYMESLQEKVGGKEPIIGVYDVNHIHYDIGDMYEKGALMLYTFRHVLNDDVLWSDILKGLQRDFRYKTITTDDFVKYINSKTKTDYSYFFDQYLKNTSLPTLVLKYSIKGEILTVSYKWVADVKDFRMPVKVTKAKDKFDFIYPTSTWKTITLPNMTSDEFEVDETRFFIHVEEEEQ</sequence>
<proteinExistence type="predicted"/>
<dbReference type="InterPro" id="IPR050344">
    <property type="entry name" value="Peptidase_M1_aminopeptidases"/>
</dbReference>
<dbReference type="GO" id="GO:0043171">
    <property type="term" value="P:peptide catabolic process"/>
    <property type="evidence" value="ECO:0007669"/>
    <property type="project" value="TreeGrafter"/>
</dbReference>
<dbReference type="Gene3D" id="2.60.40.1730">
    <property type="entry name" value="tricorn interacting facor f3 domain"/>
    <property type="match status" value="1"/>
</dbReference>
<dbReference type="InterPro" id="IPR042097">
    <property type="entry name" value="Aminopeptidase_N-like_N_sf"/>
</dbReference>
<dbReference type="PANTHER" id="PTHR11533:SF174">
    <property type="entry name" value="PUROMYCIN-SENSITIVE AMINOPEPTIDASE-RELATED"/>
    <property type="match status" value="1"/>
</dbReference>
<reference evidence="3 4" key="1">
    <citation type="submission" date="2020-01" db="EMBL/GenBank/DDBJ databases">
        <authorList>
            <person name="Kim M.K."/>
        </authorList>
    </citation>
    <scope>NUCLEOTIDE SEQUENCE [LARGE SCALE GENOMIC DNA]</scope>
    <source>
        <strain evidence="3 4">172606-1</strain>
    </source>
</reference>
<feature type="domain" description="Peptidase M1 membrane alanine aminopeptidase" evidence="1">
    <location>
        <begin position="743"/>
        <end position="885"/>
    </location>
</feature>
<dbReference type="KEGG" id="rhoz:GXP67_15130"/>
<evidence type="ECO:0000313" key="3">
    <source>
        <dbReference type="EMBL" id="QHT67877.1"/>
    </source>
</evidence>